<evidence type="ECO:0000313" key="8">
    <source>
        <dbReference type="Proteomes" id="UP000007963"/>
    </source>
</evidence>
<feature type="domain" description="MARVEL" evidence="6">
    <location>
        <begin position="9"/>
        <end position="130"/>
    </location>
</feature>
<evidence type="ECO:0000259" key="6">
    <source>
        <dbReference type="Pfam" id="PF01284"/>
    </source>
</evidence>
<dbReference type="PANTHER" id="PTHR37451">
    <property type="entry name" value="MARVEL DOMAIN"/>
    <property type="match status" value="1"/>
</dbReference>
<dbReference type="Pfam" id="PF01284">
    <property type="entry name" value="MARVEL"/>
    <property type="match status" value="1"/>
</dbReference>
<protein>
    <recommendedName>
        <fullName evidence="6">MARVEL domain-containing protein</fullName>
    </recommendedName>
</protein>
<feature type="transmembrane region" description="Helical" evidence="5">
    <location>
        <begin position="43"/>
        <end position="61"/>
    </location>
</feature>
<dbReference type="AlphaFoldDB" id="Q0CE97"/>
<gene>
    <name evidence="7" type="ORF">ATEG_07987</name>
</gene>
<organism evidence="7 8">
    <name type="scientific">Aspergillus terreus (strain NIH 2624 / FGSC A1156)</name>
    <dbReference type="NCBI Taxonomy" id="341663"/>
    <lineage>
        <taxon>Eukaryota</taxon>
        <taxon>Fungi</taxon>
        <taxon>Dikarya</taxon>
        <taxon>Ascomycota</taxon>
        <taxon>Pezizomycotina</taxon>
        <taxon>Eurotiomycetes</taxon>
        <taxon>Eurotiomycetidae</taxon>
        <taxon>Eurotiales</taxon>
        <taxon>Aspergillaceae</taxon>
        <taxon>Aspergillus</taxon>
        <taxon>Aspergillus subgen. Circumdati</taxon>
    </lineage>
</organism>
<proteinExistence type="predicted"/>
<dbReference type="OMA" id="ITTIFWF"/>
<evidence type="ECO:0000256" key="3">
    <source>
        <dbReference type="ARBA" id="ARBA00022989"/>
    </source>
</evidence>
<evidence type="ECO:0000313" key="7">
    <source>
        <dbReference type="EMBL" id="EAU31160.1"/>
    </source>
</evidence>
<keyword evidence="4 5" id="KW-0472">Membrane</keyword>
<keyword evidence="2 5" id="KW-0812">Transmembrane</keyword>
<accession>Q0CE97</accession>
<comment type="subcellular location">
    <subcellularLocation>
        <location evidence="1">Membrane</location>
        <topology evidence="1">Multi-pass membrane protein</topology>
    </subcellularLocation>
</comment>
<dbReference type="VEuPathDB" id="FungiDB:ATEG_07987"/>
<dbReference type="Proteomes" id="UP000007963">
    <property type="component" value="Unassembled WGS sequence"/>
</dbReference>
<dbReference type="HOGENOM" id="CLU_109915_3_0_1"/>
<evidence type="ECO:0000256" key="5">
    <source>
        <dbReference type="SAM" id="Phobius"/>
    </source>
</evidence>
<dbReference type="OrthoDB" id="2117453at2759"/>
<feature type="transmembrane region" description="Helical" evidence="5">
    <location>
        <begin position="12"/>
        <end position="31"/>
    </location>
</feature>
<reference evidence="8" key="1">
    <citation type="submission" date="2005-09" db="EMBL/GenBank/DDBJ databases">
        <title>Annotation of the Aspergillus terreus NIH2624 genome.</title>
        <authorList>
            <person name="Birren B.W."/>
            <person name="Lander E.S."/>
            <person name="Galagan J.E."/>
            <person name="Nusbaum C."/>
            <person name="Devon K."/>
            <person name="Henn M."/>
            <person name="Ma L.-J."/>
            <person name="Jaffe D.B."/>
            <person name="Butler J."/>
            <person name="Alvarez P."/>
            <person name="Gnerre S."/>
            <person name="Grabherr M."/>
            <person name="Kleber M."/>
            <person name="Mauceli E.W."/>
            <person name="Brockman W."/>
            <person name="Rounsley S."/>
            <person name="Young S.K."/>
            <person name="LaButti K."/>
            <person name="Pushparaj V."/>
            <person name="DeCaprio D."/>
            <person name="Crawford M."/>
            <person name="Koehrsen M."/>
            <person name="Engels R."/>
            <person name="Montgomery P."/>
            <person name="Pearson M."/>
            <person name="Howarth C."/>
            <person name="Larson L."/>
            <person name="Luoma S."/>
            <person name="White J."/>
            <person name="Alvarado L."/>
            <person name="Kodira C.D."/>
            <person name="Zeng Q."/>
            <person name="Oleary S."/>
            <person name="Yandava C."/>
            <person name="Denning D.W."/>
            <person name="Nierman W.C."/>
            <person name="Milne T."/>
            <person name="Madden K."/>
        </authorList>
    </citation>
    <scope>NUCLEOTIDE SEQUENCE [LARGE SCALE GENOMIC DNA]</scope>
    <source>
        <strain evidence="8">NIH 2624 / FGSC A1156</strain>
    </source>
</reference>
<name>Q0CE97_ASPTN</name>
<evidence type="ECO:0000256" key="4">
    <source>
        <dbReference type="ARBA" id="ARBA00023136"/>
    </source>
</evidence>
<evidence type="ECO:0000256" key="2">
    <source>
        <dbReference type="ARBA" id="ARBA00022692"/>
    </source>
</evidence>
<dbReference type="GO" id="GO:0016020">
    <property type="term" value="C:membrane"/>
    <property type="evidence" value="ECO:0007669"/>
    <property type="project" value="UniProtKB-SubCell"/>
</dbReference>
<dbReference type="GeneID" id="4353526"/>
<keyword evidence="3 5" id="KW-1133">Transmembrane helix</keyword>
<dbReference type="RefSeq" id="XP_001216608.1">
    <property type="nucleotide sequence ID" value="XM_001216608.1"/>
</dbReference>
<feature type="transmembrane region" description="Helical" evidence="5">
    <location>
        <begin position="73"/>
        <end position="95"/>
    </location>
</feature>
<dbReference type="STRING" id="341663.Q0CE97"/>
<dbReference type="InterPro" id="IPR008253">
    <property type="entry name" value="Marvel"/>
</dbReference>
<feature type="transmembrane region" description="Helical" evidence="5">
    <location>
        <begin position="115"/>
        <end position="137"/>
    </location>
</feature>
<dbReference type="eggNOG" id="ENOG502S522">
    <property type="taxonomic scope" value="Eukaryota"/>
</dbReference>
<dbReference type="PANTHER" id="PTHR37451:SF1">
    <property type="entry name" value="MARVEL DOMAIN-CONTAINING PROTEIN"/>
    <property type="match status" value="1"/>
</dbReference>
<dbReference type="EMBL" id="CH476605">
    <property type="protein sequence ID" value="EAU31160.1"/>
    <property type="molecule type" value="Genomic_DNA"/>
</dbReference>
<sequence>MALNFPWIYPVRAIQVVFAIIVLGLTAYIISVATGGYSDTVNFMLFNSIWTAFVATPYLAAGPMLVPNFPHRWIVPAVEIITAIFWFAGFIALAAMLPPPKYCHSGPCNAGQAAVAFGAFEWALFLATSVYSTLGALRNRSPADGPMLAMEG</sequence>
<evidence type="ECO:0000256" key="1">
    <source>
        <dbReference type="ARBA" id="ARBA00004141"/>
    </source>
</evidence>